<protein>
    <submittedName>
        <fullName evidence="1">Uncharacterized protein</fullName>
    </submittedName>
</protein>
<reference evidence="1 2" key="1">
    <citation type="submission" date="2014-07" db="EMBL/GenBank/DDBJ databases">
        <title>Genome of Chryseobacterium piperi CTM.</title>
        <authorList>
            <person name="Pipes S.E."/>
            <person name="Stropko S.J."/>
            <person name="Newman J.D."/>
        </authorList>
    </citation>
    <scope>NUCLEOTIDE SEQUENCE [LARGE SCALE GENOMIC DNA]</scope>
    <source>
        <strain evidence="1 2">CTM</strain>
    </source>
</reference>
<sequence length="99" mass="11165">MAAYNKYVTSTIGNFICNTTDNGPIQIQCVINGTRFNCGFAGNQMSTADVNNLRTWCITHPGGGWSFGFRNTDPTHPDNVNVTLIDRTQYMFNFHVYLY</sequence>
<dbReference type="STRING" id="558152.IQ37_07090"/>
<dbReference type="eggNOG" id="ENOG50311PZ">
    <property type="taxonomic scope" value="Bacteria"/>
</dbReference>
<dbReference type="EMBL" id="JPRJ01000009">
    <property type="protein sequence ID" value="KFF29087.1"/>
    <property type="molecule type" value="Genomic_DNA"/>
</dbReference>
<name>A0A086BJH3_9FLAO</name>
<evidence type="ECO:0000313" key="1">
    <source>
        <dbReference type="EMBL" id="KFF29087.1"/>
    </source>
</evidence>
<dbReference type="Proteomes" id="UP000028709">
    <property type="component" value="Unassembled WGS sequence"/>
</dbReference>
<gene>
    <name evidence="1" type="ORF">IQ37_07090</name>
</gene>
<organism evidence="1 2">
    <name type="scientific">Chryseobacterium piperi</name>
    <dbReference type="NCBI Taxonomy" id="558152"/>
    <lineage>
        <taxon>Bacteria</taxon>
        <taxon>Pseudomonadati</taxon>
        <taxon>Bacteroidota</taxon>
        <taxon>Flavobacteriia</taxon>
        <taxon>Flavobacteriales</taxon>
        <taxon>Weeksellaceae</taxon>
        <taxon>Chryseobacterium group</taxon>
        <taxon>Chryseobacterium</taxon>
    </lineage>
</organism>
<proteinExistence type="predicted"/>
<comment type="caution">
    <text evidence="1">The sequence shown here is derived from an EMBL/GenBank/DDBJ whole genome shotgun (WGS) entry which is preliminary data.</text>
</comment>
<accession>A0A086BJH3</accession>
<dbReference type="AlphaFoldDB" id="A0A086BJH3"/>
<evidence type="ECO:0000313" key="2">
    <source>
        <dbReference type="Proteomes" id="UP000028709"/>
    </source>
</evidence>
<dbReference type="KEGG" id="cpip:CJF12_06520"/>
<keyword evidence="2" id="KW-1185">Reference proteome</keyword>